<dbReference type="Pfam" id="PF09250">
    <property type="entry name" value="Prim-Pol"/>
    <property type="match status" value="1"/>
</dbReference>
<keyword evidence="3" id="KW-1185">Reference proteome</keyword>
<dbReference type="AlphaFoldDB" id="A0A7W3T3R2"/>
<gene>
    <name evidence="2" type="ORF">FOE67_12915</name>
</gene>
<accession>A0A7W3T3R2</accession>
<dbReference type="RefSeq" id="WP_182663790.1">
    <property type="nucleotide sequence ID" value="NZ_VKHS01000272.1"/>
</dbReference>
<dbReference type="Proteomes" id="UP000530234">
    <property type="component" value="Unassembled WGS sequence"/>
</dbReference>
<organism evidence="2 3">
    <name type="scientific">Streptomyces calidiresistens</name>
    <dbReference type="NCBI Taxonomy" id="1485586"/>
    <lineage>
        <taxon>Bacteria</taxon>
        <taxon>Bacillati</taxon>
        <taxon>Actinomycetota</taxon>
        <taxon>Actinomycetes</taxon>
        <taxon>Kitasatosporales</taxon>
        <taxon>Streptomycetaceae</taxon>
        <taxon>Streptomyces</taxon>
    </lineage>
</organism>
<proteinExistence type="predicted"/>
<reference evidence="3" key="1">
    <citation type="submission" date="2019-10" db="EMBL/GenBank/DDBJ databases">
        <title>Streptomyces sp. nov., a novel actinobacterium isolated from alkaline environment.</title>
        <authorList>
            <person name="Golinska P."/>
        </authorList>
    </citation>
    <scope>NUCLEOTIDE SEQUENCE [LARGE SCALE GENOMIC DNA]</scope>
    <source>
        <strain evidence="3">DSM 42108</strain>
    </source>
</reference>
<name>A0A7W3T3R2_9ACTN</name>
<sequence length="240" mass="25077">MGITIGGTGEIREELREMRLFPRAPRRRGTDPVGTAVAEYTALRGWDVVPGVRARYRAGRAECSCGRATCSAPGAHPLDIDLSRDLTIRAGTPLPEALSRWARTPGASVLLPVGRAFEVLDAPAAAGHAALGRLERLGLSAGPVMAAPGDRLWFLVAPGTTGERPAGTARAGAGRRIPATDLHVPGPGGYVTAPPSDHAGRGPVRWLRDPGPGAAPDPVGGRMLLRALTHLCRRGGSPRR</sequence>
<evidence type="ECO:0000313" key="2">
    <source>
        <dbReference type="EMBL" id="MBB0230389.1"/>
    </source>
</evidence>
<dbReference type="SMART" id="SM00943">
    <property type="entry name" value="Prim-Pol"/>
    <property type="match status" value="1"/>
</dbReference>
<comment type="caution">
    <text evidence="2">The sequence shown here is derived from an EMBL/GenBank/DDBJ whole genome shotgun (WGS) entry which is preliminary data.</text>
</comment>
<dbReference type="InterPro" id="IPR015330">
    <property type="entry name" value="DNA_primase/pol_bifunc_N"/>
</dbReference>
<evidence type="ECO:0000313" key="3">
    <source>
        <dbReference type="Proteomes" id="UP000530234"/>
    </source>
</evidence>
<feature type="domain" description="DNA primase/polymerase bifunctional N-terminal" evidence="1">
    <location>
        <begin position="38"/>
        <end position="219"/>
    </location>
</feature>
<dbReference type="EMBL" id="VKHS01000272">
    <property type="protein sequence ID" value="MBB0230389.1"/>
    <property type="molecule type" value="Genomic_DNA"/>
</dbReference>
<evidence type="ECO:0000259" key="1">
    <source>
        <dbReference type="SMART" id="SM00943"/>
    </source>
</evidence>
<protein>
    <submittedName>
        <fullName evidence="2">DNA primase</fullName>
    </submittedName>
</protein>